<evidence type="ECO:0000259" key="11">
    <source>
        <dbReference type="Pfam" id="PF05193"/>
    </source>
</evidence>
<keyword evidence="9" id="KW-0732">Signal</keyword>
<dbReference type="GO" id="GO:0006508">
    <property type="term" value="P:proteolysis"/>
    <property type="evidence" value="ECO:0007669"/>
    <property type="project" value="UniProtKB-KW"/>
</dbReference>
<dbReference type="PANTHER" id="PTHR43690:SF17">
    <property type="entry name" value="PROTEIN YHJJ"/>
    <property type="match status" value="1"/>
</dbReference>
<dbReference type="GO" id="GO:0046872">
    <property type="term" value="F:metal ion binding"/>
    <property type="evidence" value="ECO:0007669"/>
    <property type="project" value="UniProtKB-KW"/>
</dbReference>
<protein>
    <submittedName>
        <fullName evidence="12">Insulinase family protein</fullName>
    </submittedName>
</protein>
<dbReference type="GO" id="GO:0004222">
    <property type="term" value="F:metalloendopeptidase activity"/>
    <property type="evidence" value="ECO:0007669"/>
    <property type="project" value="InterPro"/>
</dbReference>
<evidence type="ECO:0000256" key="3">
    <source>
        <dbReference type="ARBA" id="ARBA00022670"/>
    </source>
</evidence>
<comment type="cofactor">
    <cofactor evidence="1">
        <name>Zn(2+)</name>
        <dbReference type="ChEBI" id="CHEBI:29105"/>
    </cofactor>
</comment>
<accession>A0A8J6QAR7</accession>
<keyword evidence="4" id="KW-0479">Metal-binding</keyword>
<dbReference type="AlphaFoldDB" id="A0A8J6QAR7"/>
<dbReference type="Pfam" id="PF00675">
    <property type="entry name" value="Peptidase_M16"/>
    <property type="match status" value="1"/>
</dbReference>
<dbReference type="InterPro" id="IPR001431">
    <property type="entry name" value="Pept_M16_Zn_BS"/>
</dbReference>
<dbReference type="Gene3D" id="3.30.830.10">
    <property type="entry name" value="Metalloenzyme, LuxS/M16 peptidase-like"/>
    <property type="match status" value="4"/>
</dbReference>
<proteinExistence type="inferred from homology"/>
<keyword evidence="7" id="KW-0482">Metalloprotease</keyword>
<feature type="domain" description="Peptidase M16 C-terminal" evidence="11">
    <location>
        <begin position="686"/>
        <end position="862"/>
    </location>
</feature>
<keyword evidence="5" id="KW-0378">Hydrolase</keyword>
<evidence type="ECO:0000256" key="7">
    <source>
        <dbReference type="ARBA" id="ARBA00023049"/>
    </source>
</evidence>
<evidence type="ECO:0000313" key="13">
    <source>
        <dbReference type="Proteomes" id="UP000602057"/>
    </source>
</evidence>
<evidence type="ECO:0000256" key="5">
    <source>
        <dbReference type="ARBA" id="ARBA00022801"/>
    </source>
</evidence>
<reference evidence="12" key="1">
    <citation type="journal article" date="2013" name="Int. J. Syst. Evol. Microbiol.">
        <title>Aestuariibaculum suncheonense gen. nov., sp. nov., a marine bacterium of the family Flavobacteriaceae isolated from a tidal flat and emended descriptions of the genera Gaetbulibacter and Tamlana.</title>
        <authorList>
            <person name="Jeong S.H."/>
            <person name="Park M.S."/>
            <person name="Jin H.M."/>
            <person name="Lee K."/>
            <person name="Park W."/>
            <person name="Jeon C.O."/>
        </authorList>
    </citation>
    <scope>NUCLEOTIDE SEQUENCE</scope>
    <source>
        <strain evidence="12">SC17</strain>
    </source>
</reference>
<dbReference type="PROSITE" id="PS00143">
    <property type="entry name" value="INSULINASE"/>
    <property type="match status" value="1"/>
</dbReference>
<dbReference type="RefSeq" id="WP_188214868.1">
    <property type="nucleotide sequence ID" value="NZ_BAABGH010000004.1"/>
</dbReference>
<comment type="similarity">
    <text evidence="2 8">Belongs to the peptidase M16 family.</text>
</comment>
<evidence type="ECO:0000256" key="8">
    <source>
        <dbReference type="RuleBase" id="RU004447"/>
    </source>
</evidence>
<evidence type="ECO:0000256" key="6">
    <source>
        <dbReference type="ARBA" id="ARBA00022833"/>
    </source>
</evidence>
<evidence type="ECO:0000259" key="10">
    <source>
        <dbReference type="Pfam" id="PF00675"/>
    </source>
</evidence>
<name>A0A8J6QAR7_9FLAO</name>
<comment type="caution">
    <text evidence="12">The sequence shown here is derived from an EMBL/GenBank/DDBJ whole genome shotgun (WGS) entry which is preliminary data.</text>
</comment>
<dbReference type="EMBL" id="JACVXC010000001">
    <property type="protein sequence ID" value="MBD0834393.1"/>
    <property type="molecule type" value="Genomic_DNA"/>
</dbReference>
<reference evidence="12" key="2">
    <citation type="submission" date="2020-09" db="EMBL/GenBank/DDBJ databases">
        <authorList>
            <person name="Wu Z."/>
        </authorList>
    </citation>
    <scope>NUCLEOTIDE SEQUENCE</scope>
    <source>
        <strain evidence="12">SC17</strain>
    </source>
</reference>
<evidence type="ECO:0000313" key="12">
    <source>
        <dbReference type="EMBL" id="MBD0834393.1"/>
    </source>
</evidence>
<dbReference type="InterPro" id="IPR007863">
    <property type="entry name" value="Peptidase_M16_C"/>
</dbReference>
<dbReference type="Proteomes" id="UP000602057">
    <property type="component" value="Unassembled WGS sequence"/>
</dbReference>
<evidence type="ECO:0000256" key="2">
    <source>
        <dbReference type="ARBA" id="ARBA00007261"/>
    </source>
</evidence>
<keyword evidence="13" id="KW-1185">Reference proteome</keyword>
<feature type="domain" description="Peptidase M16 C-terminal" evidence="11">
    <location>
        <begin position="208"/>
        <end position="388"/>
    </location>
</feature>
<evidence type="ECO:0000256" key="4">
    <source>
        <dbReference type="ARBA" id="ARBA00022723"/>
    </source>
</evidence>
<dbReference type="Pfam" id="PF05193">
    <property type="entry name" value="Peptidase_M16_C"/>
    <property type="match status" value="2"/>
</dbReference>
<dbReference type="PANTHER" id="PTHR43690">
    <property type="entry name" value="NARDILYSIN"/>
    <property type="match status" value="1"/>
</dbReference>
<dbReference type="SUPFAM" id="SSF63411">
    <property type="entry name" value="LuxS/MPP-like metallohydrolase"/>
    <property type="match status" value="4"/>
</dbReference>
<feature type="signal peptide" evidence="9">
    <location>
        <begin position="1"/>
        <end position="19"/>
    </location>
</feature>
<dbReference type="InterPro" id="IPR011249">
    <property type="entry name" value="Metalloenz_LuxS/M16"/>
</dbReference>
<sequence length="934" mass="106652">MRNILLLIFTILISLSVCAQSGIDMSQQVPFDKEFRIGVLPNGLTYYIKHNETPKGKASFYLYQNVGAVLETDKQNGLAHFLEHMAFNGTTHFPGNSMIDVLEKKGVKFGKEINAYTSTNKTVYNISQVPVTREEDLDTCLLILNDWCNELSLTDAEIDSERKVIQEEWRQRYDANYRLDQQLKDVKYNHSIYSKRDALGSMDVVQNFKYKELRAFYNNWCRTDLQAIGIVGDFNVDEVEAKVKALFSQIPAVKNPEEREYVIIPDNDKPLYKVATDKEVKNVGFTLEIRHFYEKDNTQAQLRETFVNAFFNILINQRLKEKSLNAKQPYITARVLCGDFEKNYKVFNLNFNANEVNVNSALKSVYTEMQRVVQHGFTEKEIDRLKSEMLKKNESRGKGRLRQNSDAICKSIKDAYLDGVAVSDNEFNYYFLKTVLPTITKEEVSDFVKSFLTEKNRVFMITGPDKEPLKVPSLAQIEAIIAKVEASALEPYVEKAPINVSLLDTLPEGGKIVGEKLLKGYKAVEWQLSNGAKVIYKISNNKKGTLELKAVSPGGASVYDVKDIPSLQAVSLANKFGIGDLDPLTYNKVMVNNSAKSNVSLETYFEKVTASASTKDVESMFQLVYMHFEKPRFDEAKFDELMAGNYGSLKSPSQNPNTLIGKAYKTLAANGDPRYFEYDKTYLDQISFERMKEIYKERFSNPGDFTFYLIGDVPFKTVQSLVEKYIGAIKAGSKKESWKPLEDYFPKGFNTHRVEIPMEAPKATVVIKMQKPLAYNRERIVHHTILGQILNIRFIENIREKEGGVYTIGVNAGDIRVPSPQLSMDISFNCDPENAEHLNKLVNKELEQVTKEVKQSDLDKVVLNLKKNQPLLKRSNAYWMETLQTYYNYGENMMAPEYFDTILDKVTVEDIKKAASYFFDNPNVLNIIFVPEAN</sequence>
<keyword evidence="3" id="KW-0645">Protease</keyword>
<gene>
    <name evidence="12" type="ORF">ICJ84_02970</name>
</gene>
<feature type="domain" description="Peptidase M16 N-terminal" evidence="10">
    <location>
        <begin position="51"/>
        <end position="183"/>
    </location>
</feature>
<evidence type="ECO:0000256" key="9">
    <source>
        <dbReference type="SAM" id="SignalP"/>
    </source>
</evidence>
<feature type="chain" id="PRO_5035162996" evidence="9">
    <location>
        <begin position="20"/>
        <end position="934"/>
    </location>
</feature>
<dbReference type="InterPro" id="IPR011765">
    <property type="entry name" value="Pept_M16_N"/>
</dbReference>
<keyword evidence="6" id="KW-0862">Zinc</keyword>
<dbReference type="InterPro" id="IPR050626">
    <property type="entry name" value="Peptidase_M16"/>
</dbReference>
<evidence type="ECO:0000256" key="1">
    <source>
        <dbReference type="ARBA" id="ARBA00001947"/>
    </source>
</evidence>
<organism evidence="12 13">
    <name type="scientific">Aestuariibaculum suncheonense</name>
    <dbReference type="NCBI Taxonomy" id="1028745"/>
    <lineage>
        <taxon>Bacteria</taxon>
        <taxon>Pseudomonadati</taxon>
        <taxon>Bacteroidota</taxon>
        <taxon>Flavobacteriia</taxon>
        <taxon>Flavobacteriales</taxon>
        <taxon>Flavobacteriaceae</taxon>
    </lineage>
</organism>